<dbReference type="KEGG" id="bsc:COCSADRAFT_198709"/>
<dbReference type="Proteomes" id="UP000016934">
    <property type="component" value="Unassembled WGS sequence"/>
</dbReference>
<gene>
    <name evidence="2" type="ORF">COCSADRAFT_198709</name>
</gene>
<dbReference type="HOGENOM" id="CLU_2432807_0_0_1"/>
<reference evidence="3" key="2">
    <citation type="journal article" date="2013" name="PLoS Genet.">
        <title>Comparative genome structure, secondary metabolite, and effector coding capacity across Cochliobolus pathogens.</title>
        <authorList>
            <person name="Condon B.J."/>
            <person name="Leng Y."/>
            <person name="Wu D."/>
            <person name="Bushley K.E."/>
            <person name="Ohm R.A."/>
            <person name="Otillar R."/>
            <person name="Martin J."/>
            <person name="Schackwitz W."/>
            <person name="Grimwood J."/>
            <person name="MohdZainudin N."/>
            <person name="Xue C."/>
            <person name="Wang R."/>
            <person name="Manning V.A."/>
            <person name="Dhillon B."/>
            <person name="Tu Z.J."/>
            <person name="Steffenson B.J."/>
            <person name="Salamov A."/>
            <person name="Sun H."/>
            <person name="Lowry S."/>
            <person name="LaButti K."/>
            <person name="Han J."/>
            <person name="Copeland A."/>
            <person name="Lindquist E."/>
            <person name="Barry K."/>
            <person name="Schmutz J."/>
            <person name="Baker S.E."/>
            <person name="Ciuffetti L.M."/>
            <person name="Grigoriev I.V."/>
            <person name="Zhong S."/>
            <person name="Turgeon B.G."/>
        </authorList>
    </citation>
    <scope>NUCLEOTIDE SEQUENCE [LARGE SCALE GENOMIC DNA]</scope>
    <source>
        <strain evidence="3">ND90Pr / ATCC 201652</strain>
    </source>
</reference>
<feature type="non-terminal residue" evidence="2">
    <location>
        <position position="1"/>
    </location>
</feature>
<evidence type="ECO:0000313" key="3">
    <source>
        <dbReference type="Proteomes" id="UP000016934"/>
    </source>
</evidence>
<dbReference type="RefSeq" id="XP_007698848.1">
    <property type="nucleotide sequence ID" value="XM_007700658.1"/>
</dbReference>
<sequence length="91" mass="10047">LLCWSTARVSVTSTGSRFELVKSEQQLLLPRTDFTTVFIESLCPIPKSRPDITSILPQASPPPHSNPLRSIATNNPQIELPAVVLLIQQQI</sequence>
<feature type="region of interest" description="Disordered" evidence="1">
    <location>
        <begin position="53"/>
        <end position="72"/>
    </location>
</feature>
<dbReference type="AlphaFoldDB" id="M2T974"/>
<dbReference type="GeneID" id="19134069"/>
<keyword evidence="3" id="KW-1185">Reference proteome</keyword>
<protein>
    <submittedName>
        <fullName evidence="2">Uncharacterized protein</fullName>
    </submittedName>
</protein>
<proteinExistence type="predicted"/>
<evidence type="ECO:0000256" key="1">
    <source>
        <dbReference type="SAM" id="MobiDB-lite"/>
    </source>
</evidence>
<organism evidence="2 3">
    <name type="scientific">Cochliobolus sativus (strain ND90Pr / ATCC 201652)</name>
    <name type="common">Common root rot and spot blotch fungus</name>
    <name type="synonym">Bipolaris sorokiniana</name>
    <dbReference type="NCBI Taxonomy" id="665912"/>
    <lineage>
        <taxon>Eukaryota</taxon>
        <taxon>Fungi</taxon>
        <taxon>Dikarya</taxon>
        <taxon>Ascomycota</taxon>
        <taxon>Pezizomycotina</taxon>
        <taxon>Dothideomycetes</taxon>
        <taxon>Pleosporomycetidae</taxon>
        <taxon>Pleosporales</taxon>
        <taxon>Pleosporineae</taxon>
        <taxon>Pleosporaceae</taxon>
        <taxon>Bipolaris</taxon>
    </lineage>
</organism>
<evidence type="ECO:0000313" key="2">
    <source>
        <dbReference type="EMBL" id="EMD65801.1"/>
    </source>
</evidence>
<dbReference type="EMBL" id="KB445641">
    <property type="protein sequence ID" value="EMD65801.1"/>
    <property type="molecule type" value="Genomic_DNA"/>
</dbReference>
<accession>M2T974</accession>
<name>M2T974_COCSN</name>
<reference evidence="2 3" key="1">
    <citation type="journal article" date="2012" name="PLoS Pathog.">
        <title>Diverse lifestyles and strategies of plant pathogenesis encoded in the genomes of eighteen Dothideomycetes fungi.</title>
        <authorList>
            <person name="Ohm R.A."/>
            <person name="Feau N."/>
            <person name="Henrissat B."/>
            <person name="Schoch C.L."/>
            <person name="Horwitz B.A."/>
            <person name="Barry K.W."/>
            <person name="Condon B.J."/>
            <person name="Copeland A.C."/>
            <person name="Dhillon B."/>
            <person name="Glaser F."/>
            <person name="Hesse C.N."/>
            <person name="Kosti I."/>
            <person name="LaButti K."/>
            <person name="Lindquist E.A."/>
            <person name="Lucas S."/>
            <person name="Salamov A.A."/>
            <person name="Bradshaw R.E."/>
            <person name="Ciuffetti L."/>
            <person name="Hamelin R.C."/>
            <person name="Kema G.H.J."/>
            <person name="Lawrence C."/>
            <person name="Scott J.A."/>
            <person name="Spatafora J.W."/>
            <person name="Turgeon B.G."/>
            <person name="de Wit P.J.G.M."/>
            <person name="Zhong S."/>
            <person name="Goodwin S.B."/>
            <person name="Grigoriev I.V."/>
        </authorList>
    </citation>
    <scope>NUCLEOTIDE SEQUENCE [LARGE SCALE GENOMIC DNA]</scope>
    <source>
        <strain evidence="3">ND90Pr / ATCC 201652</strain>
    </source>
</reference>